<keyword evidence="1" id="KW-0812">Transmembrane</keyword>
<comment type="caution">
    <text evidence="2">The sequence shown here is derived from an EMBL/GenBank/DDBJ whole genome shotgun (WGS) entry which is preliminary data.</text>
</comment>
<evidence type="ECO:0000256" key="1">
    <source>
        <dbReference type="SAM" id="Phobius"/>
    </source>
</evidence>
<keyword evidence="1" id="KW-0472">Membrane</keyword>
<keyword evidence="1" id="KW-1133">Transmembrane helix</keyword>
<gene>
    <name evidence="2" type="ORF">F2Q69_00003415</name>
</gene>
<evidence type="ECO:0000313" key="3">
    <source>
        <dbReference type="Proteomes" id="UP000712600"/>
    </source>
</evidence>
<name>A0A8S9NVS6_BRACR</name>
<dbReference type="AlphaFoldDB" id="A0A8S9NVS6"/>
<accession>A0A8S9NVS6</accession>
<reference evidence="2" key="1">
    <citation type="submission" date="2019-12" db="EMBL/GenBank/DDBJ databases">
        <title>Genome sequencing and annotation of Brassica cretica.</title>
        <authorList>
            <person name="Studholme D.J."/>
            <person name="Sarris P."/>
        </authorList>
    </citation>
    <scope>NUCLEOTIDE SEQUENCE</scope>
    <source>
        <strain evidence="2">PFS-109/04</strain>
        <tissue evidence="2">Leaf</tissue>
    </source>
</reference>
<sequence>MWVIRKQDLASKERLSKIKLLESLIAKQELADYEEALKKKLIDESIDVSHVVSSVCHMVALEALEALKKNHGPCKDITRCTRVSRAIVLLSHVVVSLLLCVLLFCHWP</sequence>
<proteinExistence type="predicted"/>
<evidence type="ECO:0000313" key="2">
    <source>
        <dbReference type="EMBL" id="KAF3509124.1"/>
    </source>
</evidence>
<organism evidence="2 3">
    <name type="scientific">Brassica cretica</name>
    <name type="common">Mustard</name>
    <dbReference type="NCBI Taxonomy" id="69181"/>
    <lineage>
        <taxon>Eukaryota</taxon>
        <taxon>Viridiplantae</taxon>
        <taxon>Streptophyta</taxon>
        <taxon>Embryophyta</taxon>
        <taxon>Tracheophyta</taxon>
        <taxon>Spermatophyta</taxon>
        <taxon>Magnoliopsida</taxon>
        <taxon>eudicotyledons</taxon>
        <taxon>Gunneridae</taxon>
        <taxon>Pentapetalae</taxon>
        <taxon>rosids</taxon>
        <taxon>malvids</taxon>
        <taxon>Brassicales</taxon>
        <taxon>Brassicaceae</taxon>
        <taxon>Brassiceae</taxon>
        <taxon>Brassica</taxon>
    </lineage>
</organism>
<protein>
    <submittedName>
        <fullName evidence="2">Uncharacterized protein</fullName>
    </submittedName>
</protein>
<feature type="transmembrane region" description="Helical" evidence="1">
    <location>
        <begin position="86"/>
        <end position="104"/>
    </location>
</feature>
<dbReference type="EMBL" id="QGKX02001521">
    <property type="protein sequence ID" value="KAF3509124.1"/>
    <property type="molecule type" value="Genomic_DNA"/>
</dbReference>
<dbReference type="Proteomes" id="UP000712600">
    <property type="component" value="Unassembled WGS sequence"/>
</dbReference>